<dbReference type="GO" id="GO:0005524">
    <property type="term" value="F:ATP binding"/>
    <property type="evidence" value="ECO:0007669"/>
    <property type="project" value="UniProtKB-KW"/>
</dbReference>
<reference evidence="4 5" key="1">
    <citation type="submission" date="2014-07" db="EMBL/GenBank/DDBJ databases">
        <authorList>
            <person name="Zhang J.E."/>
            <person name="Yang H."/>
            <person name="Guo J."/>
            <person name="Deng Z."/>
            <person name="Luo H."/>
            <person name="Luo M."/>
            <person name="Zhao B."/>
        </authorList>
    </citation>
    <scope>NUCLEOTIDE SEQUENCE [LARGE SCALE GENOMIC DNA]</scope>
    <source>
        <strain evidence="4 5">1CP</strain>
    </source>
</reference>
<keyword evidence="1" id="KW-0547">Nucleotide-binding</keyword>
<dbReference type="AlphaFoldDB" id="A0A1B1KFP6"/>
<evidence type="ECO:0000313" key="4">
    <source>
        <dbReference type="EMBL" id="ANS31408.1"/>
    </source>
</evidence>
<dbReference type="InterPro" id="IPR043129">
    <property type="entry name" value="ATPase_NBD"/>
</dbReference>
<dbReference type="PRINTS" id="PR00301">
    <property type="entry name" value="HEATSHOCK70"/>
</dbReference>
<organism evidence="4 5">
    <name type="scientific">Rhodococcus opacus</name>
    <name type="common">Nocardia opaca</name>
    <dbReference type="NCBI Taxonomy" id="37919"/>
    <lineage>
        <taxon>Bacteria</taxon>
        <taxon>Bacillati</taxon>
        <taxon>Actinomycetota</taxon>
        <taxon>Actinomycetes</taxon>
        <taxon>Mycobacteriales</taxon>
        <taxon>Nocardiaceae</taxon>
        <taxon>Rhodococcus</taxon>
    </lineage>
</organism>
<accession>A0A1B1KFP6</accession>
<keyword evidence="3" id="KW-0143">Chaperone</keyword>
<protein>
    <submittedName>
        <fullName evidence="4">Uncharacterized protein</fullName>
    </submittedName>
</protein>
<dbReference type="GO" id="GO:0140662">
    <property type="term" value="F:ATP-dependent protein folding chaperone"/>
    <property type="evidence" value="ECO:0007669"/>
    <property type="project" value="InterPro"/>
</dbReference>
<gene>
    <name evidence="4" type="ORF">R1CP_33965</name>
</gene>
<name>A0A1B1KFP6_RHOOP</name>
<keyword evidence="2" id="KW-0067">ATP-binding</keyword>
<proteinExistence type="predicted"/>
<sequence length="67" mass="6866">MARAVGIDLVTAISVVSAQEAGEPVLPANTEGSRTTSSVVACAKNCHVPVGLPAKNHPVTNVDRTTR</sequence>
<evidence type="ECO:0000256" key="3">
    <source>
        <dbReference type="ARBA" id="ARBA00023186"/>
    </source>
</evidence>
<evidence type="ECO:0000313" key="5">
    <source>
        <dbReference type="Proteomes" id="UP000186108"/>
    </source>
</evidence>
<dbReference type="InterPro" id="IPR013126">
    <property type="entry name" value="Hsp_70_fam"/>
</dbReference>
<evidence type="ECO:0000256" key="1">
    <source>
        <dbReference type="ARBA" id="ARBA00022741"/>
    </source>
</evidence>
<dbReference type="Proteomes" id="UP000186108">
    <property type="component" value="Chromosome"/>
</dbReference>
<dbReference type="Pfam" id="PF00012">
    <property type="entry name" value="HSP70"/>
    <property type="match status" value="1"/>
</dbReference>
<dbReference type="PATRIC" id="fig|37919.13.peg.7134"/>
<dbReference type="EMBL" id="CP009111">
    <property type="protein sequence ID" value="ANS31408.1"/>
    <property type="molecule type" value="Genomic_DNA"/>
</dbReference>
<dbReference type="Gene3D" id="3.30.420.40">
    <property type="match status" value="1"/>
</dbReference>
<dbReference type="SUPFAM" id="SSF53067">
    <property type="entry name" value="Actin-like ATPase domain"/>
    <property type="match status" value="1"/>
</dbReference>
<evidence type="ECO:0000256" key="2">
    <source>
        <dbReference type="ARBA" id="ARBA00022840"/>
    </source>
</evidence>